<organism evidence="4 5">
    <name type="scientific">Nostocoides japonicum T1-X7</name>
    <dbReference type="NCBI Taxonomy" id="1194083"/>
    <lineage>
        <taxon>Bacteria</taxon>
        <taxon>Bacillati</taxon>
        <taxon>Actinomycetota</taxon>
        <taxon>Actinomycetes</taxon>
        <taxon>Micrococcales</taxon>
        <taxon>Intrasporangiaceae</taxon>
        <taxon>Nostocoides</taxon>
    </lineage>
</organism>
<dbReference type="PANTHER" id="PTHR10605:SF56">
    <property type="entry name" value="BIFUNCTIONAL HEPARAN SULFATE N-DEACETYLASE_N-SULFOTRANSFERASE"/>
    <property type="match status" value="1"/>
</dbReference>
<keyword evidence="1 4" id="KW-0808">Transferase</keyword>
<dbReference type="Proteomes" id="UP000035721">
    <property type="component" value="Unassembled WGS sequence"/>
</dbReference>
<evidence type="ECO:0000256" key="2">
    <source>
        <dbReference type="ARBA" id="ARBA00023180"/>
    </source>
</evidence>
<dbReference type="EMBL" id="CAJB01000336">
    <property type="protein sequence ID" value="CCH79119.1"/>
    <property type="molecule type" value="Genomic_DNA"/>
</dbReference>
<dbReference type="GO" id="GO:0008146">
    <property type="term" value="F:sulfotransferase activity"/>
    <property type="evidence" value="ECO:0007669"/>
    <property type="project" value="InterPro"/>
</dbReference>
<dbReference type="SUPFAM" id="SSF52540">
    <property type="entry name" value="P-loop containing nucleoside triphosphate hydrolases"/>
    <property type="match status" value="1"/>
</dbReference>
<dbReference type="OrthoDB" id="4508169at2"/>
<dbReference type="Pfam" id="PF00685">
    <property type="entry name" value="Sulfotransfer_1"/>
    <property type="match status" value="1"/>
</dbReference>
<keyword evidence="2" id="KW-0325">Glycoprotein</keyword>
<dbReference type="AlphaFoldDB" id="A0A077M4U2"/>
<accession>A0A077M4U2</accession>
<reference evidence="4 5" key="1">
    <citation type="journal article" date="2013" name="ISME J.">
        <title>A metabolic model for members of the genus Tetrasphaera involved in enhanced biological phosphorus removal.</title>
        <authorList>
            <person name="Kristiansen R."/>
            <person name="Nguyen H.T.T."/>
            <person name="Saunders A.M."/>
            <person name="Nielsen J.L."/>
            <person name="Wimmer R."/>
            <person name="Le V.Q."/>
            <person name="McIlroy S.J."/>
            <person name="Petrovski S."/>
            <person name="Seviour R.J."/>
            <person name="Calteau A."/>
            <person name="Nielsen K.L."/>
            <person name="Nielsen P.H."/>
        </authorList>
    </citation>
    <scope>NUCLEOTIDE SEQUENCE [LARGE SCALE GENOMIC DNA]</scope>
    <source>
        <strain evidence="4 5">T1-X7</strain>
    </source>
</reference>
<sequence length="309" mass="35164">MSTDRTSHHGSDGSTNVGQSRFLGRSIRLRFEQELRQAARGARATMRSRWGSAEGSLPDFLILGGMRCGTTSLYSYLADHPDVEPATGKELQYFTVFNSRGERWYRGHFPPPQAGRQTFEASPYYLYHPLAPARVAHTLPEARFIALLRDPVQRAYSHYKHSVERGVERLSFLDAIHAEPERLRPYLGGDVESRQAHLALRSYSYVSRGRYAEQLERWYQHVDRRRVLVLRSEDMYADPAAAFAKCLDFLGLARYTPTAFGVHTRAKPPMVTLDDEATAELRGAFASENERLISLLGWQRAWPISSART</sequence>
<dbReference type="InterPro" id="IPR037359">
    <property type="entry name" value="NST/OST"/>
</dbReference>
<evidence type="ECO:0000259" key="3">
    <source>
        <dbReference type="Pfam" id="PF00685"/>
    </source>
</evidence>
<dbReference type="STRING" id="1194083.BN12_4000011"/>
<dbReference type="PANTHER" id="PTHR10605">
    <property type="entry name" value="HEPARAN SULFATE SULFOTRANSFERASE"/>
    <property type="match status" value="1"/>
</dbReference>
<proteinExistence type="predicted"/>
<feature type="domain" description="Sulfotransferase" evidence="3">
    <location>
        <begin position="58"/>
        <end position="253"/>
    </location>
</feature>
<comment type="caution">
    <text evidence="4">The sequence shown here is derived from an EMBL/GenBank/DDBJ whole genome shotgun (WGS) entry which is preliminary data.</text>
</comment>
<evidence type="ECO:0000256" key="1">
    <source>
        <dbReference type="ARBA" id="ARBA00022679"/>
    </source>
</evidence>
<evidence type="ECO:0000313" key="5">
    <source>
        <dbReference type="Proteomes" id="UP000035721"/>
    </source>
</evidence>
<keyword evidence="5" id="KW-1185">Reference proteome</keyword>
<dbReference type="InterPro" id="IPR000863">
    <property type="entry name" value="Sulfotransferase_dom"/>
</dbReference>
<gene>
    <name evidence="4" type="ORF">BN12_4000011</name>
</gene>
<evidence type="ECO:0000313" key="4">
    <source>
        <dbReference type="EMBL" id="CCH79119.1"/>
    </source>
</evidence>
<name>A0A077M4U2_9MICO</name>
<dbReference type="Gene3D" id="3.40.50.300">
    <property type="entry name" value="P-loop containing nucleotide triphosphate hydrolases"/>
    <property type="match status" value="1"/>
</dbReference>
<protein>
    <submittedName>
        <fullName evidence="4">Sulfotransferase</fullName>
    </submittedName>
</protein>
<dbReference type="InterPro" id="IPR027417">
    <property type="entry name" value="P-loop_NTPase"/>
</dbReference>